<accession>A0A2P2Q9Y4</accession>
<sequence>MCLKQIFLSCFDSTGIQYCSCFRSMELNR</sequence>
<protein>
    <submittedName>
        <fullName evidence="1">Uncharacterized protein</fullName>
    </submittedName>
</protein>
<dbReference type="AlphaFoldDB" id="A0A2P2Q9Y4"/>
<proteinExistence type="predicted"/>
<reference evidence="1" key="1">
    <citation type="submission" date="2018-02" db="EMBL/GenBank/DDBJ databases">
        <title>Rhizophora mucronata_Transcriptome.</title>
        <authorList>
            <person name="Meera S.P."/>
            <person name="Sreeshan A."/>
            <person name="Augustine A."/>
        </authorList>
    </citation>
    <scope>NUCLEOTIDE SEQUENCE</scope>
    <source>
        <tissue evidence="1">Leaf</tissue>
    </source>
</reference>
<evidence type="ECO:0000313" key="1">
    <source>
        <dbReference type="EMBL" id="MBX63811.1"/>
    </source>
</evidence>
<dbReference type="EMBL" id="GGEC01083327">
    <property type="protein sequence ID" value="MBX63811.1"/>
    <property type="molecule type" value="Transcribed_RNA"/>
</dbReference>
<organism evidence="1">
    <name type="scientific">Rhizophora mucronata</name>
    <name type="common">Asiatic mangrove</name>
    <dbReference type="NCBI Taxonomy" id="61149"/>
    <lineage>
        <taxon>Eukaryota</taxon>
        <taxon>Viridiplantae</taxon>
        <taxon>Streptophyta</taxon>
        <taxon>Embryophyta</taxon>
        <taxon>Tracheophyta</taxon>
        <taxon>Spermatophyta</taxon>
        <taxon>Magnoliopsida</taxon>
        <taxon>eudicotyledons</taxon>
        <taxon>Gunneridae</taxon>
        <taxon>Pentapetalae</taxon>
        <taxon>rosids</taxon>
        <taxon>fabids</taxon>
        <taxon>Malpighiales</taxon>
        <taxon>Rhizophoraceae</taxon>
        <taxon>Rhizophora</taxon>
    </lineage>
</organism>
<name>A0A2P2Q9Y4_RHIMU</name>